<dbReference type="RefSeq" id="WP_218282940.1">
    <property type="nucleotide sequence ID" value="NZ_CP078093.1"/>
</dbReference>
<evidence type="ECO:0000256" key="2">
    <source>
        <dbReference type="ARBA" id="ARBA00022643"/>
    </source>
</evidence>
<keyword evidence="2" id="KW-0288">FMN</keyword>
<dbReference type="PANTHER" id="PTHR43278:SF4">
    <property type="entry name" value="NAD(P)H-DEPENDENT FMN-CONTAINING OXIDOREDUCTASE YWQN-RELATED"/>
    <property type="match status" value="1"/>
</dbReference>
<accession>A0ABX8RB04</accession>
<evidence type="ECO:0000313" key="4">
    <source>
        <dbReference type="EMBL" id="QXM06244.1"/>
    </source>
</evidence>
<dbReference type="Pfam" id="PF03358">
    <property type="entry name" value="FMN_red"/>
    <property type="match status" value="1"/>
</dbReference>
<keyword evidence="1" id="KW-0285">Flavoprotein</keyword>
<evidence type="ECO:0000256" key="1">
    <source>
        <dbReference type="ARBA" id="ARBA00022630"/>
    </source>
</evidence>
<dbReference type="InterPro" id="IPR051796">
    <property type="entry name" value="ISF_SsuE-like"/>
</dbReference>
<dbReference type="Proteomes" id="UP000886818">
    <property type="component" value="Chromosome"/>
</dbReference>
<organism evidence="4 5">
    <name type="scientific">Crassaminicella indica</name>
    <dbReference type="NCBI Taxonomy" id="2855394"/>
    <lineage>
        <taxon>Bacteria</taxon>
        <taxon>Bacillati</taxon>
        <taxon>Bacillota</taxon>
        <taxon>Clostridia</taxon>
        <taxon>Eubacteriales</taxon>
        <taxon>Clostridiaceae</taxon>
        <taxon>Crassaminicella</taxon>
    </lineage>
</organism>
<dbReference type="InterPro" id="IPR005025">
    <property type="entry name" value="FMN_Rdtase-like_dom"/>
</dbReference>
<sequence>MKCKIVAVVGSNNNNSITNLLTKRILEKIQILDTSYDSEIICLRDYKINYCLGCSNCLDNGFCLVDEHDDFFKIRKKLLESDIVFFASPVYFNNISGIMKTFEDRIFSSAHLMNYAGKLGFTLTTTMSSGQEFVKEHMCEIQESIGIKNLGNYVFIKKRDKIKEFIETSAAEFLNSIQNNYGYSNKFLEDYFGFYQNYYSILIDKQIAVGQLEYEWNYWDQKWIKECKSFQEFAIKNKKMQRLKKEGEFYNDR</sequence>
<protein>
    <submittedName>
        <fullName evidence="4">Flavodoxin family protein</fullName>
    </submittedName>
</protein>
<evidence type="ECO:0000313" key="5">
    <source>
        <dbReference type="Proteomes" id="UP000886818"/>
    </source>
</evidence>
<name>A0ABX8RB04_9CLOT</name>
<feature type="domain" description="NADPH-dependent FMN reductase-like" evidence="3">
    <location>
        <begin position="4"/>
        <end position="156"/>
    </location>
</feature>
<proteinExistence type="predicted"/>
<dbReference type="EMBL" id="CP078093">
    <property type="protein sequence ID" value="QXM06244.1"/>
    <property type="molecule type" value="Genomic_DNA"/>
</dbReference>
<gene>
    <name evidence="4" type="ORF">KVH43_13020</name>
</gene>
<dbReference type="PANTHER" id="PTHR43278">
    <property type="entry name" value="NAD(P)H-DEPENDENT FMN-CONTAINING OXIDOREDUCTASE YWQN-RELATED"/>
    <property type="match status" value="1"/>
</dbReference>
<keyword evidence="5" id="KW-1185">Reference proteome</keyword>
<evidence type="ECO:0000259" key="3">
    <source>
        <dbReference type="Pfam" id="PF03358"/>
    </source>
</evidence>
<reference evidence="4" key="1">
    <citation type="submission" date="2021-07" db="EMBL/GenBank/DDBJ databases">
        <title>Complete genome sequence of Crassaminicella sp. 143-21, isolated from a deep-sea hydrothermal vent.</title>
        <authorList>
            <person name="Li X."/>
        </authorList>
    </citation>
    <scope>NUCLEOTIDE SEQUENCE</scope>
    <source>
        <strain evidence="4">143-21</strain>
    </source>
</reference>